<accession>A0A1J6WY15</accession>
<proteinExistence type="predicted"/>
<name>A0A1J6WY15_9BACI</name>
<dbReference type="PANTHER" id="PTHR46825">
    <property type="entry name" value="D-ALANYL-D-ALANINE-CARBOXYPEPTIDASE/ENDOPEPTIDASE AMPH"/>
    <property type="match status" value="1"/>
</dbReference>
<evidence type="ECO:0000313" key="4">
    <source>
        <dbReference type="EMBL" id="OIU73059.1"/>
    </source>
</evidence>
<feature type="transmembrane region" description="Helical" evidence="1">
    <location>
        <begin position="384"/>
        <end position="403"/>
    </location>
</feature>
<dbReference type="OrthoDB" id="846150at2"/>
<keyword evidence="1" id="KW-1133">Transmembrane helix</keyword>
<dbReference type="EMBL" id="MINN01000033">
    <property type="protein sequence ID" value="OIU73059.1"/>
    <property type="molecule type" value="Genomic_DNA"/>
</dbReference>
<dbReference type="Proteomes" id="UP000182062">
    <property type="component" value="Unassembled WGS sequence"/>
</dbReference>
<keyword evidence="2" id="KW-0732">Signal</keyword>
<dbReference type="RefSeq" id="WP_071616935.1">
    <property type="nucleotide sequence ID" value="NZ_MINN01000033.1"/>
</dbReference>
<keyword evidence="1" id="KW-0472">Membrane</keyword>
<comment type="caution">
    <text evidence="4">The sequence shown here is derived from an EMBL/GenBank/DDBJ whole genome shotgun (WGS) entry which is preliminary data.</text>
</comment>
<dbReference type="InterPro" id="IPR012338">
    <property type="entry name" value="Beta-lactam/transpept-like"/>
</dbReference>
<evidence type="ECO:0000256" key="1">
    <source>
        <dbReference type="SAM" id="Phobius"/>
    </source>
</evidence>
<feature type="transmembrane region" description="Helical" evidence="1">
    <location>
        <begin position="450"/>
        <end position="473"/>
    </location>
</feature>
<reference evidence="4 5" key="1">
    <citation type="submission" date="2016-09" db="EMBL/GenBank/DDBJ databases">
        <title>Bacillus aquimaris SAMM genome sequence reveals colonization and biosurfactant production capacities.</title>
        <authorList>
            <person name="Waghmode S.R."/>
            <person name="Suryavanshi M.V."/>
        </authorList>
    </citation>
    <scope>NUCLEOTIDE SEQUENCE [LARGE SCALE GENOMIC DNA]</scope>
    <source>
        <strain evidence="4 5">SAMM</strain>
    </source>
</reference>
<dbReference type="Pfam" id="PF00144">
    <property type="entry name" value="Beta-lactamase"/>
    <property type="match status" value="1"/>
</dbReference>
<dbReference type="InterPro" id="IPR001466">
    <property type="entry name" value="Beta-lactam-related"/>
</dbReference>
<keyword evidence="5" id="KW-1185">Reference proteome</keyword>
<sequence>MKIKKRMLMVMGCSLIWSLLVTGWPVSAQGDVETELDHYIDGYVDEYRVPGASVILLKDGDVFYSKSWGVTGEEEGKVTADTPFTIGSISKSLTGLGVMKLVDEDLIELDDPVRKHLPWFTLSDEEAAGRITVKQLLTQTSGLGTYTGLIMSDQEASDLSAIRENVKNLADVELSVPVGQKHLYSNSNFMILGALIEEVTGVGFSEYMDQSVLKPLGMEHAAGDRENSYENGYARGYQSWFGVPVKSSVAYDNGGAPYGYMTASANDMVKFLLFLNGEDTDGLLSEESKSLYLTPHVQTGEDRYYGLGIRVSNPGSPEEMIWHSGSTPDSHSELFTMPETGWGGVILTNKNNVLEEEGLYYLKMGIIDILNGDEPGEIPGNTPVIQLILLLVTVLLAGMLVFFIRKPVLKRGRGFVTGSVLIALSFGLIPALSYVSQSPWHAVWMFSPDLAFLVMVIAGLLGLNGIWVFAGAFRKMERTEHFM</sequence>
<feature type="domain" description="Beta-lactamase-related" evidence="3">
    <location>
        <begin position="36"/>
        <end position="353"/>
    </location>
</feature>
<organism evidence="4 5">
    <name type="scientific">Rossellomorea aquimaris</name>
    <dbReference type="NCBI Taxonomy" id="189382"/>
    <lineage>
        <taxon>Bacteria</taxon>
        <taxon>Bacillati</taxon>
        <taxon>Bacillota</taxon>
        <taxon>Bacilli</taxon>
        <taxon>Bacillales</taxon>
        <taxon>Bacillaceae</taxon>
        <taxon>Rossellomorea</taxon>
    </lineage>
</organism>
<keyword evidence="1" id="KW-0812">Transmembrane</keyword>
<dbReference type="SUPFAM" id="SSF56601">
    <property type="entry name" value="beta-lactamase/transpeptidase-like"/>
    <property type="match status" value="1"/>
</dbReference>
<feature type="transmembrane region" description="Helical" evidence="1">
    <location>
        <begin position="415"/>
        <end position="435"/>
    </location>
</feature>
<evidence type="ECO:0000313" key="5">
    <source>
        <dbReference type="Proteomes" id="UP000182062"/>
    </source>
</evidence>
<protein>
    <submittedName>
        <fullName evidence="4">Penicillin-binding protein</fullName>
    </submittedName>
</protein>
<gene>
    <name evidence="4" type="ORF">BHE18_15355</name>
</gene>
<evidence type="ECO:0000259" key="3">
    <source>
        <dbReference type="Pfam" id="PF00144"/>
    </source>
</evidence>
<evidence type="ECO:0000256" key="2">
    <source>
        <dbReference type="SAM" id="SignalP"/>
    </source>
</evidence>
<dbReference type="PANTHER" id="PTHR46825:SF12">
    <property type="entry name" value="PENICILLIN-BINDING PROTEIN 4"/>
    <property type="match status" value="1"/>
</dbReference>
<feature type="chain" id="PRO_5009640597" evidence="2">
    <location>
        <begin position="29"/>
        <end position="483"/>
    </location>
</feature>
<dbReference type="InterPro" id="IPR050491">
    <property type="entry name" value="AmpC-like"/>
</dbReference>
<dbReference type="AlphaFoldDB" id="A0A1J6WY15"/>
<dbReference type="Gene3D" id="3.40.710.10">
    <property type="entry name" value="DD-peptidase/beta-lactamase superfamily"/>
    <property type="match status" value="1"/>
</dbReference>
<feature type="signal peptide" evidence="2">
    <location>
        <begin position="1"/>
        <end position="28"/>
    </location>
</feature>